<keyword evidence="6" id="KW-0862">Zinc</keyword>
<evidence type="ECO:0000256" key="2">
    <source>
        <dbReference type="ARBA" id="ARBA00022670"/>
    </source>
</evidence>
<evidence type="ECO:0000313" key="13">
    <source>
        <dbReference type="Proteomes" id="UP001230035"/>
    </source>
</evidence>
<evidence type="ECO:0000313" key="12">
    <source>
        <dbReference type="EMBL" id="MDI9257499.1"/>
    </source>
</evidence>
<feature type="domain" description="Secretion system C-terminal sorting" evidence="11">
    <location>
        <begin position="377"/>
        <end position="447"/>
    </location>
</feature>
<dbReference type="Pfam" id="PF05572">
    <property type="entry name" value="Peptidase_M43"/>
    <property type="match status" value="1"/>
</dbReference>
<sequence length="449" mass="49477">MKKLLLLLLPLFFVSQSGLAQDFENLQASPSGIVRCATTENEILLRSANPNRETVEQFENWMSQKIAERRNNPTSRSTNEVITIPVVVHVLSNGDLVGVNENLADARIFSQIQVLNQDFRRMLDTPGYNDSEFGADTEIEFCLAQQKPDGTATNGINRITVSQGSFDTRPEVETMKTTTQWDPLRYFNIWVVNFGGSINNLLGYAQFPSTSGLPGLNTNGGAANTDGVVISYTSFGSQAIANVGAYSSTYNRGRTTTHEMGHALGLRHIWGDGNGNYQTGVTDCSATDYCADTPPAGYLHYGCQTDVDTCFDDYVDMVENYMDYSDDTCMNIFTNDQKTRIMTVMNNSVRRVQLKTSNACSAPLSVNESDFNKAINIYPNPTSNFINYLITDTIAVNSIVISDISGKEVYRNNQVALPEPIDVSGLSSGVYFVTFKSNAATATKKFIKE</sequence>
<dbReference type="PANTHER" id="PTHR47466">
    <property type="match status" value="1"/>
</dbReference>
<keyword evidence="4 9" id="KW-0732">Signal</keyword>
<evidence type="ECO:0000256" key="3">
    <source>
        <dbReference type="ARBA" id="ARBA00022723"/>
    </source>
</evidence>
<protein>
    <submittedName>
        <fullName evidence="12">T9SS type A sorting domain-containing protein</fullName>
    </submittedName>
</protein>
<dbReference type="InterPro" id="IPR024079">
    <property type="entry name" value="MetalloPept_cat_dom_sf"/>
</dbReference>
<keyword evidence="13" id="KW-1185">Reference proteome</keyword>
<keyword evidence="2" id="KW-0645">Protease</keyword>
<dbReference type="RefSeq" id="WP_283239175.1">
    <property type="nucleotide sequence ID" value="NZ_JASGBP010000004.1"/>
</dbReference>
<dbReference type="InterPro" id="IPR008754">
    <property type="entry name" value="Peptidase_M43"/>
</dbReference>
<comment type="similarity">
    <text evidence="1">Belongs to the peptidase M43B family.</text>
</comment>
<dbReference type="InterPro" id="IPR026444">
    <property type="entry name" value="Secre_tail"/>
</dbReference>
<dbReference type="NCBIfam" id="TIGR04183">
    <property type="entry name" value="Por_Secre_tail"/>
    <property type="match status" value="1"/>
</dbReference>
<feature type="chain" id="PRO_5046825528" evidence="9">
    <location>
        <begin position="21"/>
        <end position="449"/>
    </location>
</feature>
<evidence type="ECO:0000256" key="7">
    <source>
        <dbReference type="ARBA" id="ARBA00023049"/>
    </source>
</evidence>
<evidence type="ECO:0000259" key="10">
    <source>
        <dbReference type="Pfam" id="PF05572"/>
    </source>
</evidence>
<evidence type="ECO:0000256" key="8">
    <source>
        <dbReference type="ARBA" id="ARBA00023157"/>
    </source>
</evidence>
<evidence type="ECO:0000256" key="1">
    <source>
        <dbReference type="ARBA" id="ARBA00008721"/>
    </source>
</evidence>
<dbReference type="Gene3D" id="3.40.390.10">
    <property type="entry name" value="Collagenase (Catalytic Domain)"/>
    <property type="match status" value="1"/>
</dbReference>
<keyword evidence="8" id="KW-1015">Disulfide bond</keyword>
<keyword evidence="7" id="KW-0482">Metalloprotease</keyword>
<dbReference type="PANTHER" id="PTHR47466:SF1">
    <property type="entry name" value="METALLOPROTEASE MEP1 (AFU_ORTHOLOGUE AFUA_1G07730)-RELATED"/>
    <property type="match status" value="1"/>
</dbReference>
<accession>A0ABT6XQY8</accession>
<dbReference type="CDD" id="cd04275">
    <property type="entry name" value="ZnMc_pappalysin_like"/>
    <property type="match status" value="1"/>
</dbReference>
<dbReference type="Proteomes" id="UP001230035">
    <property type="component" value="Unassembled WGS sequence"/>
</dbReference>
<name>A0ABT6XQY8_9FLAO</name>
<evidence type="ECO:0000259" key="11">
    <source>
        <dbReference type="Pfam" id="PF18962"/>
    </source>
</evidence>
<reference evidence="12 13" key="1">
    <citation type="submission" date="2023-05" db="EMBL/GenBank/DDBJ databases">
        <title>Flavobacterium sedimenti sp. nov., isolated from the sediment.</title>
        <authorList>
            <person name="Wu N."/>
        </authorList>
    </citation>
    <scope>NUCLEOTIDE SEQUENCE [LARGE SCALE GENOMIC DNA]</scope>
    <source>
        <strain evidence="12 13">YZ-48</strain>
    </source>
</reference>
<proteinExistence type="inferred from homology"/>
<feature type="signal peptide" evidence="9">
    <location>
        <begin position="1"/>
        <end position="20"/>
    </location>
</feature>
<keyword evidence="5" id="KW-0378">Hydrolase</keyword>
<evidence type="ECO:0000256" key="5">
    <source>
        <dbReference type="ARBA" id="ARBA00022801"/>
    </source>
</evidence>
<evidence type="ECO:0000256" key="4">
    <source>
        <dbReference type="ARBA" id="ARBA00022729"/>
    </source>
</evidence>
<keyword evidence="3" id="KW-0479">Metal-binding</keyword>
<gene>
    <name evidence="12" type="ORF">QHT84_08745</name>
</gene>
<dbReference type="SUPFAM" id="SSF55486">
    <property type="entry name" value="Metalloproteases ('zincins'), catalytic domain"/>
    <property type="match status" value="1"/>
</dbReference>
<feature type="domain" description="Peptidase M43 pregnancy-associated plasma-A" evidence="10">
    <location>
        <begin position="178"/>
        <end position="345"/>
    </location>
</feature>
<evidence type="ECO:0000256" key="6">
    <source>
        <dbReference type="ARBA" id="ARBA00022833"/>
    </source>
</evidence>
<organism evidence="12 13">
    <name type="scientific">Flavobacterium sedimenticola</name>
    <dbReference type="NCBI Taxonomy" id="3043286"/>
    <lineage>
        <taxon>Bacteria</taxon>
        <taxon>Pseudomonadati</taxon>
        <taxon>Bacteroidota</taxon>
        <taxon>Flavobacteriia</taxon>
        <taxon>Flavobacteriales</taxon>
        <taxon>Flavobacteriaceae</taxon>
        <taxon>Flavobacterium</taxon>
    </lineage>
</organism>
<comment type="caution">
    <text evidence="12">The sequence shown here is derived from an EMBL/GenBank/DDBJ whole genome shotgun (WGS) entry which is preliminary data.</text>
</comment>
<evidence type="ECO:0000256" key="9">
    <source>
        <dbReference type="SAM" id="SignalP"/>
    </source>
</evidence>
<dbReference type="EMBL" id="JASGBP010000004">
    <property type="protein sequence ID" value="MDI9257499.1"/>
    <property type="molecule type" value="Genomic_DNA"/>
</dbReference>
<dbReference type="Pfam" id="PF18962">
    <property type="entry name" value="Por_Secre_tail"/>
    <property type="match status" value="1"/>
</dbReference>